<evidence type="ECO:0000256" key="2">
    <source>
        <dbReference type="SAM" id="MobiDB-lite"/>
    </source>
</evidence>
<dbReference type="PANTHER" id="PTHR47389:SF5">
    <property type="entry name" value="OS09G0436700 PROTEIN"/>
    <property type="match status" value="1"/>
</dbReference>
<dbReference type="Gramene" id="AET7Gv20555500.1">
    <property type="protein sequence ID" value="AET7Gv20555500.1"/>
    <property type="gene ID" value="AET7Gv20555500"/>
</dbReference>
<evidence type="ECO:0000313" key="5">
    <source>
        <dbReference type="Proteomes" id="UP000015105"/>
    </source>
</evidence>
<dbReference type="Gene3D" id="2.40.10.120">
    <property type="match status" value="1"/>
</dbReference>
<dbReference type="GO" id="GO:0006508">
    <property type="term" value="P:proteolysis"/>
    <property type="evidence" value="ECO:0007669"/>
    <property type="project" value="InterPro"/>
</dbReference>
<reference evidence="4" key="5">
    <citation type="journal article" date="2021" name="G3 (Bethesda)">
        <title>Aegilops tauschii genome assembly Aet v5.0 features greater sequence contiguity and improved annotation.</title>
        <authorList>
            <person name="Wang L."/>
            <person name="Zhu T."/>
            <person name="Rodriguez J.C."/>
            <person name="Deal K.R."/>
            <person name="Dubcovsky J."/>
            <person name="McGuire P.E."/>
            <person name="Lux T."/>
            <person name="Spannagl M."/>
            <person name="Mayer K.F.X."/>
            <person name="Baldrich P."/>
            <person name="Meyers B.C."/>
            <person name="Huo N."/>
            <person name="Gu Y.Q."/>
            <person name="Zhou H."/>
            <person name="Devos K.M."/>
            <person name="Bennetzen J.L."/>
            <person name="Unver T."/>
            <person name="Budak H."/>
            <person name="Gulick P.J."/>
            <person name="Galiba G."/>
            <person name="Kalapos B."/>
            <person name="Nelson D.R."/>
            <person name="Li P."/>
            <person name="You F.M."/>
            <person name="Luo M.C."/>
            <person name="Dvorak J."/>
        </authorList>
    </citation>
    <scope>NUCLEOTIDE SEQUENCE [LARGE SCALE GENOMIC DNA]</scope>
    <source>
        <strain evidence="4">cv. AL8/78</strain>
    </source>
</reference>
<dbReference type="InterPro" id="IPR041489">
    <property type="entry name" value="PDZ_6"/>
</dbReference>
<name>A0A453RES5_AEGTS</name>
<reference evidence="4" key="3">
    <citation type="journal article" date="2017" name="Nature">
        <title>Genome sequence of the progenitor of the wheat D genome Aegilops tauschii.</title>
        <authorList>
            <person name="Luo M.C."/>
            <person name="Gu Y.Q."/>
            <person name="Puiu D."/>
            <person name="Wang H."/>
            <person name="Twardziok S.O."/>
            <person name="Deal K.R."/>
            <person name="Huo N."/>
            <person name="Zhu T."/>
            <person name="Wang L."/>
            <person name="Wang Y."/>
            <person name="McGuire P.E."/>
            <person name="Liu S."/>
            <person name="Long H."/>
            <person name="Ramasamy R.K."/>
            <person name="Rodriguez J.C."/>
            <person name="Van S.L."/>
            <person name="Yuan L."/>
            <person name="Wang Z."/>
            <person name="Xia Z."/>
            <person name="Xiao L."/>
            <person name="Anderson O.D."/>
            <person name="Ouyang S."/>
            <person name="Liang Y."/>
            <person name="Zimin A.V."/>
            <person name="Pertea G."/>
            <person name="Qi P."/>
            <person name="Bennetzen J.L."/>
            <person name="Dai X."/>
            <person name="Dawson M.W."/>
            <person name="Muller H.G."/>
            <person name="Kugler K."/>
            <person name="Rivarola-Duarte L."/>
            <person name="Spannagl M."/>
            <person name="Mayer K.F.X."/>
            <person name="Lu F.H."/>
            <person name="Bevan M.W."/>
            <person name="Leroy P."/>
            <person name="Li P."/>
            <person name="You F.M."/>
            <person name="Sun Q."/>
            <person name="Liu Z."/>
            <person name="Lyons E."/>
            <person name="Wicker T."/>
            <person name="Salzberg S.L."/>
            <person name="Devos K.M."/>
            <person name="Dvorak J."/>
        </authorList>
    </citation>
    <scope>NUCLEOTIDE SEQUENCE [LARGE SCALE GENOMIC DNA]</scope>
    <source>
        <strain evidence="4">cv. AL8/78</strain>
    </source>
</reference>
<reference evidence="4" key="4">
    <citation type="submission" date="2019-03" db="UniProtKB">
        <authorList>
            <consortium name="EnsemblPlants"/>
        </authorList>
    </citation>
    <scope>IDENTIFICATION</scope>
</reference>
<feature type="domain" description="PDZ" evidence="3">
    <location>
        <begin position="503"/>
        <end position="541"/>
    </location>
</feature>
<dbReference type="InterPro" id="IPR009003">
    <property type="entry name" value="Peptidase_S1_PA"/>
</dbReference>
<dbReference type="STRING" id="200361.A0A453RES5"/>
<evidence type="ECO:0000313" key="4">
    <source>
        <dbReference type="EnsemblPlants" id="AET7Gv20555500.1"/>
    </source>
</evidence>
<dbReference type="AlphaFoldDB" id="A0A453RES5"/>
<dbReference type="GO" id="GO:0004252">
    <property type="term" value="F:serine-type endopeptidase activity"/>
    <property type="evidence" value="ECO:0007669"/>
    <property type="project" value="InterPro"/>
</dbReference>
<reference evidence="5" key="1">
    <citation type="journal article" date="2014" name="Science">
        <title>Ancient hybridizations among the ancestral genomes of bread wheat.</title>
        <authorList>
            <consortium name="International Wheat Genome Sequencing Consortium,"/>
            <person name="Marcussen T."/>
            <person name="Sandve S.R."/>
            <person name="Heier L."/>
            <person name="Spannagl M."/>
            <person name="Pfeifer M."/>
            <person name="Jakobsen K.S."/>
            <person name="Wulff B.B."/>
            <person name="Steuernagel B."/>
            <person name="Mayer K.F."/>
            <person name="Olsen O.A."/>
        </authorList>
    </citation>
    <scope>NUCLEOTIDE SEQUENCE [LARGE SCALE GENOMIC DNA]</scope>
    <source>
        <strain evidence="5">cv. AL8/78</strain>
    </source>
</reference>
<feature type="compositionally biased region" description="Low complexity" evidence="2">
    <location>
        <begin position="167"/>
        <end position="193"/>
    </location>
</feature>
<sequence>RPKSPWRTRYDLLPPRNPCPHRLDPVSTVMAPTTQEDVSGSSSRAGRRRRRRTPVSDRSAEAQPEAAPTSQRAAPTTQDEVSGSRSRAGHRRRIPVSDRSAEAQPEAAPSSQRGKRKASPERSSAASQRRRRKAPLEPSEDKRQKRTAKKRKRTDEKKAASSKGEEAAATTSASPGASHASSSSEASSAASSPLRCPLPPAPAMGAGRNYDPAMEPAYEAYMDLSSKYHAKRKRQLQLVTLDRSKASSCMVNEKLQSVRESATKTVLQVAKVVLGFSSYVDGKLMARSSGFLIDWDERSKAGTVLTSARIICSKYSALSQWSGTDEYAPNAEIVAHLLDEDDATVPALLLHYDKHVNIALIKVEIELCAKIPSFSGDVIYGQEIFVLGRDEHQNLTIHHGRVQFMGPNKFQRHHYLFSGCVINQPSIGGPVIDLNGQVWGMANFPGTAFIPSSIILKCLDMWKKYQCIPRMHIGMKLSPIKFLDPIHVERIFRRCNVDSGLIVHEVSHGSVADELGVRPGDIIDSVNGEHIATTIELENLLMRICESHLDEGGVIGSCVDIPVGILHVRKGRKDPRHRSTLSLRLNVAEGVEAFTSGTLTVEV</sequence>
<dbReference type="SUPFAM" id="SSF50494">
    <property type="entry name" value="Trypsin-like serine proteases"/>
    <property type="match status" value="1"/>
</dbReference>
<dbReference type="SUPFAM" id="SSF50156">
    <property type="entry name" value="PDZ domain-like"/>
    <property type="match status" value="1"/>
</dbReference>
<dbReference type="EnsemblPlants" id="AET7Gv20555500.1">
    <property type="protein sequence ID" value="AET7Gv20555500.1"/>
    <property type="gene ID" value="AET7Gv20555500"/>
</dbReference>
<comment type="similarity">
    <text evidence="1">Belongs to the peptidase S1C family.</text>
</comment>
<feature type="compositionally biased region" description="Low complexity" evidence="2">
    <location>
        <begin position="102"/>
        <end position="112"/>
    </location>
</feature>
<feature type="compositionally biased region" description="Basic and acidic residues" evidence="2">
    <location>
        <begin position="153"/>
        <end position="166"/>
    </location>
</feature>
<evidence type="ECO:0000259" key="3">
    <source>
        <dbReference type="Pfam" id="PF17820"/>
    </source>
</evidence>
<feature type="region of interest" description="Disordered" evidence="2">
    <location>
        <begin position="1"/>
        <end position="195"/>
    </location>
</feature>
<organism evidence="4 5">
    <name type="scientific">Aegilops tauschii subsp. strangulata</name>
    <name type="common">Goatgrass</name>
    <dbReference type="NCBI Taxonomy" id="200361"/>
    <lineage>
        <taxon>Eukaryota</taxon>
        <taxon>Viridiplantae</taxon>
        <taxon>Streptophyta</taxon>
        <taxon>Embryophyta</taxon>
        <taxon>Tracheophyta</taxon>
        <taxon>Spermatophyta</taxon>
        <taxon>Magnoliopsida</taxon>
        <taxon>Liliopsida</taxon>
        <taxon>Poales</taxon>
        <taxon>Poaceae</taxon>
        <taxon>BOP clade</taxon>
        <taxon>Pooideae</taxon>
        <taxon>Triticodae</taxon>
        <taxon>Triticeae</taxon>
        <taxon>Triticinae</taxon>
        <taxon>Aegilops</taxon>
    </lineage>
</organism>
<dbReference type="Pfam" id="PF17820">
    <property type="entry name" value="PDZ_6"/>
    <property type="match status" value="1"/>
</dbReference>
<dbReference type="Gene3D" id="2.30.42.10">
    <property type="match status" value="1"/>
</dbReference>
<reference evidence="5" key="2">
    <citation type="journal article" date="2017" name="Nat. Plants">
        <title>The Aegilops tauschii genome reveals multiple impacts of transposons.</title>
        <authorList>
            <person name="Zhao G."/>
            <person name="Zou C."/>
            <person name="Li K."/>
            <person name="Wang K."/>
            <person name="Li T."/>
            <person name="Gao L."/>
            <person name="Zhang X."/>
            <person name="Wang H."/>
            <person name="Yang Z."/>
            <person name="Liu X."/>
            <person name="Jiang W."/>
            <person name="Mao L."/>
            <person name="Kong X."/>
            <person name="Jiao Y."/>
            <person name="Jia J."/>
        </authorList>
    </citation>
    <scope>NUCLEOTIDE SEQUENCE [LARGE SCALE GENOMIC DNA]</scope>
    <source>
        <strain evidence="5">cv. AL8/78</strain>
    </source>
</reference>
<dbReference type="InterPro" id="IPR001940">
    <property type="entry name" value="Peptidase_S1C"/>
</dbReference>
<dbReference type="InterPro" id="IPR036034">
    <property type="entry name" value="PDZ_sf"/>
</dbReference>
<protein>
    <recommendedName>
        <fullName evidence="3">PDZ domain-containing protein</fullName>
    </recommendedName>
</protein>
<dbReference type="PRINTS" id="PR00834">
    <property type="entry name" value="PROTEASES2C"/>
</dbReference>
<keyword evidence="5" id="KW-1185">Reference proteome</keyword>
<accession>A0A453RES5</accession>
<evidence type="ECO:0000256" key="1">
    <source>
        <dbReference type="ARBA" id="ARBA00010541"/>
    </source>
</evidence>
<dbReference type="PANTHER" id="PTHR47389">
    <property type="entry name" value="OS09G0436400 PROTEIN"/>
    <property type="match status" value="1"/>
</dbReference>
<dbReference type="Proteomes" id="UP000015105">
    <property type="component" value="Chromosome 7D"/>
</dbReference>
<proteinExistence type="inferred from homology"/>
<dbReference type="Pfam" id="PF13365">
    <property type="entry name" value="Trypsin_2"/>
    <property type="match status" value="1"/>
</dbReference>
<feature type="compositionally biased region" description="Polar residues" evidence="2">
    <location>
        <begin position="68"/>
        <end position="81"/>
    </location>
</feature>